<accession>A0AAD5PI20</accession>
<dbReference type="GO" id="GO:0070453">
    <property type="term" value="P:regulation of heme biosynthetic process"/>
    <property type="evidence" value="ECO:0007669"/>
    <property type="project" value="TreeGrafter"/>
</dbReference>
<evidence type="ECO:0000313" key="8">
    <source>
        <dbReference type="Proteomes" id="UP001209540"/>
    </source>
</evidence>
<feature type="transmembrane region" description="Helical" evidence="6">
    <location>
        <begin position="20"/>
        <end position="42"/>
    </location>
</feature>
<dbReference type="Gene3D" id="1.10.10.1740">
    <property type="entry name" value="Transmembrane protein 14-like"/>
    <property type="match status" value="1"/>
</dbReference>
<evidence type="ECO:0000256" key="5">
    <source>
        <dbReference type="ARBA" id="ARBA00023136"/>
    </source>
</evidence>
<sequence length="101" mass="10623">MTDYLGYGYSALVLLGGAIGYFKAGSTASLISGTVFGLAAGFGSYQVSNNPKNVVFALVISILLFIGMGIRFNKTGKFMPAGLVTVLSLLMALRYGSRLIQ</sequence>
<evidence type="ECO:0000256" key="4">
    <source>
        <dbReference type="ARBA" id="ARBA00022989"/>
    </source>
</evidence>
<dbReference type="Pfam" id="PF03647">
    <property type="entry name" value="Tmemb_14"/>
    <property type="match status" value="1"/>
</dbReference>
<comment type="similarity">
    <text evidence="2">Belongs to the TMEM14 family.</text>
</comment>
<feature type="transmembrane region" description="Helical" evidence="6">
    <location>
        <begin position="78"/>
        <end position="96"/>
    </location>
</feature>
<dbReference type="InterPro" id="IPR005349">
    <property type="entry name" value="TMEM14"/>
</dbReference>
<evidence type="ECO:0000313" key="7">
    <source>
        <dbReference type="EMBL" id="KAI9275514.1"/>
    </source>
</evidence>
<name>A0AAD5PI20_9FUNG</name>
<organism evidence="7 8">
    <name type="scientific">Phascolomyces articulosus</name>
    <dbReference type="NCBI Taxonomy" id="60185"/>
    <lineage>
        <taxon>Eukaryota</taxon>
        <taxon>Fungi</taxon>
        <taxon>Fungi incertae sedis</taxon>
        <taxon>Mucoromycota</taxon>
        <taxon>Mucoromycotina</taxon>
        <taxon>Mucoromycetes</taxon>
        <taxon>Mucorales</taxon>
        <taxon>Lichtheimiaceae</taxon>
        <taxon>Phascolomyces</taxon>
    </lineage>
</organism>
<keyword evidence="3 6" id="KW-0812">Transmembrane</keyword>
<reference evidence="7" key="2">
    <citation type="submission" date="2023-02" db="EMBL/GenBank/DDBJ databases">
        <authorList>
            <consortium name="DOE Joint Genome Institute"/>
            <person name="Mondo S.J."/>
            <person name="Chang Y."/>
            <person name="Wang Y."/>
            <person name="Ahrendt S."/>
            <person name="Andreopoulos W."/>
            <person name="Barry K."/>
            <person name="Beard J."/>
            <person name="Benny G.L."/>
            <person name="Blankenship S."/>
            <person name="Bonito G."/>
            <person name="Cuomo C."/>
            <person name="Desiro A."/>
            <person name="Gervers K.A."/>
            <person name="Hundley H."/>
            <person name="Kuo A."/>
            <person name="LaButti K."/>
            <person name="Lang B.F."/>
            <person name="Lipzen A."/>
            <person name="O'Donnell K."/>
            <person name="Pangilinan J."/>
            <person name="Reynolds N."/>
            <person name="Sandor L."/>
            <person name="Smith M.W."/>
            <person name="Tsang A."/>
            <person name="Grigoriev I.V."/>
            <person name="Stajich J.E."/>
            <person name="Spatafora J.W."/>
        </authorList>
    </citation>
    <scope>NUCLEOTIDE SEQUENCE</scope>
    <source>
        <strain evidence="7">RSA 2281</strain>
    </source>
</reference>
<dbReference type="AlphaFoldDB" id="A0AAD5PI20"/>
<proteinExistence type="inferred from homology"/>
<dbReference type="GO" id="GO:0031966">
    <property type="term" value="C:mitochondrial membrane"/>
    <property type="evidence" value="ECO:0007669"/>
    <property type="project" value="TreeGrafter"/>
</dbReference>
<evidence type="ECO:0000256" key="1">
    <source>
        <dbReference type="ARBA" id="ARBA00004370"/>
    </source>
</evidence>
<keyword evidence="4 6" id="KW-1133">Transmembrane helix</keyword>
<keyword evidence="8" id="KW-1185">Reference proteome</keyword>
<protein>
    <submittedName>
        <fullName evidence="7">Transmembrane protein 14C-like protein</fullName>
    </submittedName>
</protein>
<reference evidence="7" key="1">
    <citation type="journal article" date="2022" name="IScience">
        <title>Evolution of zygomycete secretomes and the origins of terrestrial fungal ecologies.</title>
        <authorList>
            <person name="Chang Y."/>
            <person name="Wang Y."/>
            <person name="Mondo S."/>
            <person name="Ahrendt S."/>
            <person name="Andreopoulos W."/>
            <person name="Barry K."/>
            <person name="Beard J."/>
            <person name="Benny G.L."/>
            <person name="Blankenship S."/>
            <person name="Bonito G."/>
            <person name="Cuomo C."/>
            <person name="Desiro A."/>
            <person name="Gervers K.A."/>
            <person name="Hundley H."/>
            <person name="Kuo A."/>
            <person name="LaButti K."/>
            <person name="Lang B.F."/>
            <person name="Lipzen A."/>
            <person name="O'Donnell K."/>
            <person name="Pangilinan J."/>
            <person name="Reynolds N."/>
            <person name="Sandor L."/>
            <person name="Smith M.E."/>
            <person name="Tsang A."/>
            <person name="Grigoriev I.V."/>
            <person name="Stajich J.E."/>
            <person name="Spatafora J.W."/>
        </authorList>
    </citation>
    <scope>NUCLEOTIDE SEQUENCE</scope>
    <source>
        <strain evidence="7">RSA 2281</strain>
    </source>
</reference>
<dbReference type="EMBL" id="JAIXMP010000003">
    <property type="protein sequence ID" value="KAI9275514.1"/>
    <property type="molecule type" value="Genomic_DNA"/>
</dbReference>
<evidence type="ECO:0000256" key="6">
    <source>
        <dbReference type="SAM" id="Phobius"/>
    </source>
</evidence>
<comment type="subcellular location">
    <subcellularLocation>
        <location evidence="1">Membrane</location>
    </subcellularLocation>
</comment>
<feature type="transmembrane region" description="Helical" evidence="6">
    <location>
        <begin position="54"/>
        <end position="72"/>
    </location>
</feature>
<dbReference type="PANTHER" id="PTHR12668">
    <property type="entry name" value="TRANSMEMBRANE PROTEIN 14, 15"/>
    <property type="match status" value="1"/>
</dbReference>
<dbReference type="PANTHER" id="PTHR12668:SF43">
    <property type="entry name" value="TRANSMEMBRANE PROTEIN 14 HOMOLOG"/>
    <property type="match status" value="1"/>
</dbReference>
<dbReference type="InterPro" id="IPR044890">
    <property type="entry name" value="TMEM14_sf"/>
</dbReference>
<evidence type="ECO:0000256" key="2">
    <source>
        <dbReference type="ARBA" id="ARBA00007590"/>
    </source>
</evidence>
<gene>
    <name evidence="7" type="ORF">BDA99DRAFT_495665</name>
</gene>
<dbReference type="Proteomes" id="UP001209540">
    <property type="component" value="Unassembled WGS sequence"/>
</dbReference>
<keyword evidence="5 6" id="KW-0472">Membrane</keyword>
<comment type="caution">
    <text evidence="7">The sequence shown here is derived from an EMBL/GenBank/DDBJ whole genome shotgun (WGS) entry which is preliminary data.</text>
</comment>
<evidence type="ECO:0000256" key="3">
    <source>
        <dbReference type="ARBA" id="ARBA00022692"/>
    </source>
</evidence>